<feature type="compositionally biased region" description="Low complexity" evidence="1">
    <location>
        <begin position="404"/>
        <end position="418"/>
    </location>
</feature>
<evidence type="ECO:0000256" key="3">
    <source>
        <dbReference type="SAM" id="SignalP"/>
    </source>
</evidence>
<dbReference type="HOGENOM" id="CLU_586749_0_0_1"/>
<reference evidence="4 5" key="1">
    <citation type="submission" date="2014-04" db="EMBL/GenBank/DDBJ databases">
        <authorList>
            <consortium name="DOE Joint Genome Institute"/>
            <person name="Kuo A."/>
            <person name="Tarkka M."/>
            <person name="Buscot F."/>
            <person name="Kohler A."/>
            <person name="Nagy L.G."/>
            <person name="Floudas D."/>
            <person name="Copeland A."/>
            <person name="Barry K.W."/>
            <person name="Cichocki N."/>
            <person name="Veneault-Fourrey C."/>
            <person name="LaButti K."/>
            <person name="Lindquist E.A."/>
            <person name="Lipzen A."/>
            <person name="Lundell T."/>
            <person name="Morin E."/>
            <person name="Murat C."/>
            <person name="Sun H."/>
            <person name="Tunlid A."/>
            <person name="Henrissat B."/>
            <person name="Grigoriev I.V."/>
            <person name="Hibbett D.S."/>
            <person name="Martin F."/>
            <person name="Nordberg H.P."/>
            <person name="Cantor M.N."/>
            <person name="Hua S.X."/>
        </authorList>
    </citation>
    <scope>NUCLEOTIDE SEQUENCE [LARGE SCALE GENOMIC DNA]</scope>
    <source>
        <strain evidence="4 5">F 1598</strain>
    </source>
</reference>
<evidence type="ECO:0000313" key="5">
    <source>
        <dbReference type="Proteomes" id="UP000054166"/>
    </source>
</evidence>
<keyword evidence="3" id="KW-0732">Signal</keyword>
<keyword evidence="5" id="KW-1185">Reference proteome</keyword>
<dbReference type="InParanoid" id="A0A0C3FYU0"/>
<evidence type="ECO:0000256" key="2">
    <source>
        <dbReference type="SAM" id="Phobius"/>
    </source>
</evidence>
<gene>
    <name evidence="4" type="ORF">PILCRDRAFT_7351</name>
</gene>
<dbReference type="OrthoDB" id="2576311at2759"/>
<reference evidence="5" key="2">
    <citation type="submission" date="2015-01" db="EMBL/GenBank/DDBJ databases">
        <title>Evolutionary Origins and Diversification of the Mycorrhizal Mutualists.</title>
        <authorList>
            <consortium name="DOE Joint Genome Institute"/>
            <consortium name="Mycorrhizal Genomics Consortium"/>
            <person name="Kohler A."/>
            <person name="Kuo A."/>
            <person name="Nagy L.G."/>
            <person name="Floudas D."/>
            <person name="Copeland A."/>
            <person name="Barry K.W."/>
            <person name="Cichocki N."/>
            <person name="Veneault-Fourrey C."/>
            <person name="LaButti K."/>
            <person name="Lindquist E.A."/>
            <person name="Lipzen A."/>
            <person name="Lundell T."/>
            <person name="Morin E."/>
            <person name="Murat C."/>
            <person name="Riley R."/>
            <person name="Ohm R."/>
            <person name="Sun H."/>
            <person name="Tunlid A."/>
            <person name="Henrissat B."/>
            <person name="Grigoriev I.V."/>
            <person name="Hibbett D.S."/>
            <person name="Martin F."/>
        </authorList>
    </citation>
    <scope>NUCLEOTIDE SEQUENCE [LARGE SCALE GENOMIC DNA]</scope>
    <source>
        <strain evidence="5">F 1598</strain>
    </source>
</reference>
<keyword evidence="2" id="KW-0812">Transmembrane</keyword>
<feature type="region of interest" description="Disordered" evidence="1">
    <location>
        <begin position="198"/>
        <end position="263"/>
    </location>
</feature>
<feature type="chain" id="PRO_5002164402" description="Extracellular membrane protein CFEM domain-containing protein" evidence="3">
    <location>
        <begin position="22"/>
        <end position="466"/>
    </location>
</feature>
<feature type="transmembrane region" description="Helical" evidence="2">
    <location>
        <begin position="154"/>
        <end position="175"/>
    </location>
</feature>
<dbReference type="Proteomes" id="UP000054166">
    <property type="component" value="Unassembled WGS sequence"/>
</dbReference>
<proteinExistence type="predicted"/>
<feature type="compositionally biased region" description="Basic and acidic residues" evidence="1">
    <location>
        <begin position="452"/>
        <end position="466"/>
    </location>
</feature>
<feature type="region of interest" description="Disordered" evidence="1">
    <location>
        <begin position="442"/>
        <end position="466"/>
    </location>
</feature>
<name>A0A0C3FYU0_PILCF</name>
<dbReference type="EMBL" id="KN832991">
    <property type="protein sequence ID" value="KIM83446.1"/>
    <property type="molecule type" value="Genomic_DNA"/>
</dbReference>
<dbReference type="AlphaFoldDB" id="A0A0C3FYU0"/>
<feature type="compositionally biased region" description="Polar residues" evidence="1">
    <location>
        <begin position="382"/>
        <end position="403"/>
    </location>
</feature>
<feature type="signal peptide" evidence="3">
    <location>
        <begin position="1"/>
        <end position="21"/>
    </location>
</feature>
<keyword evidence="2" id="KW-1133">Transmembrane helix</keyword>
<feature type="region of interest" description="Disordered" evidence="1">
    <location>
        <begin position="345"/>
        <end position="418"/>
    </location>
</feature>
<protein>
    <recommendedName>
        <fullName evidence="6">Extracellular membrane protein CFEM domain-containing protein</fullName>
    </recommendedName>
</protein>
<organism evidence="4 5">
    <name type="scientific">Piloderma croceum (strain F 1598)</name>
    <dbReference type="NCBI Taxonomy" id="765440"/>
    <lineage>
        <taxon>Eukaryota</taxon>
        <taxon>Fungi</taxon>
        <taxon>Dikarya</taxon>
        <taxon>Basidiomycota</taxon>
        <taxon>Agaricomycotina</taxon>
        <taxon>Agaricomycetes</taxon>
        <taxon>Agaricomycetidae</taxon>
        <taxon>Atheliales</taxon>
        <taxon>Atheliaceae</taxon>
        <taxon>Piloderma</taxon>
    </lineage>
</organism>
<accession>A0A0C3FYU0</accession>
<sequence length="466" mass="51328">MSVLRLPWGVLVFTFAALVAADSLDALNNKKGQTPCCVTQQLLVPCQSSISRDCNYVLQEADVKLGSICTCNTVVFNLWNACLETRNGPAPTFNDWSSACQAHMTSITNNDYPLHNDAKGIDIPTWAYIGLREGSFFDLGAAIEKTKGWSTFQIILPVIVGVSLLAICLAALFWYRRRTRRKYGRGNVTAGLWQSTFRGSSHQPVPKSDSRRAPSNNTGRSKPWTIDDFEPDQGGRIRLSPSPASPPTRGFRHKPKSSEGFWRNPFKARPVQVISLQPRQGFRVDDVELNTPYSEREGRENDMPDTDQESWAIVRTEEIFDAQGDGEDERSVLLISQAPGVDFSLASDSNHADGPSPTADVNIIPPSPEDSVAVESRYKGTDLSTASLGSDIISRQKSPISPTSPRSSAHSRGSSVESFIRPSLTDPVMLFPSSVRAAGYNGITNPYSPHSRRMEQALDLKYRTES</sequence>
<keyword evidence="2" id="KW-0472">Membrane</keyword>
<evidence type="ECO:0000256" key="1">
    <source>
        <dbReference type="SAM" id="MobiDB-lite"/>
    </source>
</evidence>
<evidence type="ECO:0000313" key="4">
    <source>
        <dbReference type="EMBL" id="KIM83446.1"/>
    </source>
</evidence>
<evidence type="ECO:0008006" key="6">
    <source>
        <dbReference type="Google" id="ProtNLM"/>
    </source>
</evidence>